<organism evidence="2">
    <name type="scientific">Ixodes ricinus</name>
    <name type="common">Common tick</name>
    <name type="synonym">Acarus ricinus</name>
    <dbReference type="NCBI Taxonomy" id="34613"/>
    <lineage>
        <taxon>Eukaryota</taxon>
        <taxon>Metazoa</taxon>
        <taxon>Ecdysozoa</taxon>
        <taxon>Arthropoda</taxon>
        <taxon>Chelicerata</taxon>
        <taxon>Arachnida</taxon>
        <taxon>Acari</taxon>
        <taxon>Parasitiformes</taxon>
        <taxon>Ixodida</taxon>
        <taxon>Ixodoidea</taxon>
        <taxon>Ixodidae</taxon>
        <taxon>Ixodinae</taxon>
        <taxon>Ixodes</taxon>
    </lineage>
</organism>
<protein>
    <submittedName>
        <fullName evidence="2">Putative 8.4 kDa secreted protein</fullName>
    </submittedName>
</protein>
<accession>A0A090XFI2</accession>
<evidence type="ECO:0000256" key="1">
    <source>
        <dbReference type="SAM" id="SignalP"/>
    </source>
</evidence>
<reference evidence="2" key="1">
    <citation type="journal article" date="2015" name="PLoS Negl. Trop. Dis.">
        <title>Deep Sequencing Analysis of the Ixodes ricinus Haemocytome.</title>
        <authorList>
            <person name="Kotsyfakis M."/>
            <person name="Kopacek P."/>
            <person name="Franta Z."/>
            <person name="Pedra J.H."/>
            <person name="Ribeiro J.M."/>
        </authorList>
    </citation>
    <scope>NUCLEOTIDE SEQUENCE</scope>
</reference>
<name>A0A090XFI2_IXORI</name>
<proteinExistence type="evidence at transcript level"/>
<evidence type="ECO:0000313" key="2">
    <source>
        <dbReference type="EMBL" id="JAC94663.1"/>
    </source>
</evidence>
<keyword evidence="1" id="KW-0732">Signal</keyword>
<dbReference type="AlphaFoldDB" id="A0A090XFI2"/>
<sequence>MRFSCILGLLAMCLIAQAAQQNCTRTWPTLWSQCRFKCQHGNWGFHSIPGFTHENKPDGTPCRKLLGIIKGICKNGKCVKPTANMTGPSLPE</sequence>
<feature type="chain" id="PRO_5001866874" evidence="1">
    <location>
        <begin position="19"/>
        <end position="92"/>
    </location>
</feature>
<feature type="signal peptide" evidence="1">
    <location>
        <begin position="1"/>
        <end position="18"/>
    </location>
</feature>
<dbReference type="EMBL" id="GBIH01000047">
    <property type="protein sequence ID" value="JAC94663.1"/>
    <property type="molecule type" value="mRNA"/>
</dbReference>